<evidence type="ECO:0000313" key="2">
    <source>
        <dbReference type="Proteomes" id="UP000187203"/>
    </source>
</evidence>
<keyword evidence="2" id="KW-1185">Reference proteome</keyword>
<gene>
    <name evidence="1" type="ORF">COLO4_01392</name>
</gene>
<proteinExistence type="predicted"/>
<protein>
    <submittedName>
        <fullName evidence="1">Uncharacterized protein</fullName>
    </submittedName>
</protein>
<accession>A0A1R3L2J0</accession>
<evidence type="ECO:0000313" key="1">
    <source>
        <dbReference type="EMBL" id="OMP13574.1"/>
    </source>
</evidence>
<dbReference type="AlphaFoldDB" id="A0A1R3L2J0"/>
<comment type="caution">
    <text evidence="1">The sequence shown here is derived from an EMBL/GenBank/DDBJ whole genome shotgun (WGS) entry which is preliminary data.</text>
</comment>
<dbReference type="Proteomes" id="UP000187203">
    <property type="component" value="Unassembled WGS sequence"/>
</dbReference>
<name>A0A1R3L2J0_9ROSI</name>
<sequence length="37" mass="3743">MLVSVGLNGVPNLECVLPFGIIVAATPDVAVANAIKH</sequence>
<reference evidence="2" key="1">
    <citation type="submission" date="2013-09" db="EMBL/GenBank/DDBJ databases">
        <title>Corchorus olitorius genome sequencing.</title>
        <authorList>
            <person name="Alam M."/>
            <person name="Haque M.S."/>
            <person name="Islam M.S."/>
            <person name="Emdad E.M."/>
            <person name="Islam M.M."/>
            <person name="Ahmed B."/>
            <person name="Halim A."/>
            <person name="Hossen Q.M.M."/>
            <person name="Hossain M.Z."/>
            <person name="Ahmed R."/>
            <person name="Khan M.M."/>
            <person name="Islam R."/>
            <person name="Rashid M.M."/>
            <person name="Khan S.A."/>
            <person name="Rahman M.S."/>
            <person name="Alam M."/>
            <person name="Yahiya A.S."/>
            <person name="Khan M.S."/>
            <person name="Azam M.S."/>
            <person name="Haque T."/>
            <person name="Lashkar M.Z.H."/>
            <person name="Akhand A.I."/>
            <person name="Morshed G."/>
            <person name="Roy S."/>
            <person name="Uddin K.S."/>
            <person name="Rabeya T."/>
            <person name="Hossain A.S."/>
            <person name="Chowdhury A."/>
            <person name="Snigdha A.R."/>
            <person name="Mortoza M.S."/>
            <person name="Matin S.A."/>
            <person name="Hoque S.M.E."/>
            <person name="Islam M.K."/>
            <person name="Roy D.K."/>
            <person name="Haider R."/>
            <person name="Moosa M.M."/>
            <person name="Elias S.M."/>
            <person name="Hasan A.M."/>
            <person name="Jahan S."/>
            <person name="Shafiuddin M."/>
            <person name="Mahmood N."/>
            <person name="Shommy N.S."/>
        </authorList>
    </citation>
    <scope>NUCLEOTIDE SEQUENCE [LARGE SCALE GENOMIC DNA]</scope>
    <source>
        <strain evidence="2">cv. O-4</strain>
    </source>
</reference>
<dbReference type="EMBL" id="AWUE01003886">
    <property type="protein sequence ID" value="OMP13574.1"/>
    <property type="molecule type" value="Genomic_DNA"/>
</dbReference>
<organism evidence="1 2">
    <name type="scientific">Corchorus olitorius</name>
    <dbReference type="NCBI Taxonomy" id="93759"/>
    <lineage>
        <taxon>Eukaryota</taxon>
        <taxon>Viridiplantae</taxon>
        <taxon>Streptophyta</taxon>
        <taxon>Embryophyta</taxon>
        <taxon>Tracheophyta</taxon>
        <taxon>Spermatophyta</taxon>
        <taxon>Magnoliopsida</taxon>
        <taxon>eudicotyledons</taxon>
        <taxon>Gunneridae</taxon>
        <taxon>Pentapetalae</taxon>
        <taxon>rosids</taxon>
        <taxon>malvids</taxon>
        <taxon>Malvales</taxon>
        <taxon>Malvaceae</taxon>
        <taxon>Grewioideae</taxon>
        <taxon>Apeibeae</taxon>
        <taxon>Corchorus</taxon>
    </lineage>
</organism>